<keyword evidence="2" id="KW-1185">Reference proteome</keyword>
<reference evidence="1 2" key="1">
    <citation type="submission" date="2018-01" db="EMBL/GenBank/DDBJ databases">
        <title>Genome characterization of the sugarcane-associated fungus Trichoderma ghanense CCMA-1212 and their application in lignocelulose bioconversion.</title>
        <authorList>
            <person name="Steindorff A.S."/>
            <person name="Mendes T.D."/>
            <person name="Vilela E.S.D."/>
            <person name="Rodrigues D.S."/>
            <person name="Formighieri E.F."/>
            <person name="Melo I.S."/>
            <person name="Favaro L.C.L."/>
        </authorList>
    </citation>
    <scope>NUCLEOTIDE SEQUENCE [LARGE SCALE GENOMIC DNA]</scope>
    <source>
        <strain evidence="1 2">CCMA-1212</strain>
    </source>
</reference>
<dbReference type="RefSeq" id="XP_073557543.1">
    <property type="nucleotide sequence ID" value="XM_073704239.1"/>
</dbReference>
<name>A0ABY2GZD7_9HYPO</name>
<sequence length="264" mass="29581">CFQTCALESQALVRVKTFGINRGDISSVKTSILSGYEPPDLGFARFPLSRGTWGDSEPSFKVGADVFALAYGGEMPFHYNIYERRERIRWKDTQEKVNKYLLRDHKHLWEEHMLKCCCLNPHFDTRAASAALGRICRNSRASGFSISIQLASAIYATAQSQEKCDLIVINTLGANAVIDTTDHDWVDQVIKATDVKCVCIIADHTSPYTSVENPRITAKVARFIPIRVDCVRGNQYGGFKMSLGSSKSTLRERCLRTKSLTRTS</sequence>
<dbReference type="GeneID" id="300578689"/>
<dbReference type="InterPro" id="IPR036291">
    <property type="entry name" value="NAD(P)-bd_dom_sf"/>
</dbReference>
<feature type="non-terminal residue" evidence="1">
    <location>
        <position position="1"/>
    </location>
</feature>
<gene>
    <name evidence="1" type="ORF">CCMA1212_007061</name>
</gene>
<proteinExistence type="predicted"/>
<dbReference type="Gene3D" id="3.40.50.720">
    <property type="entry name" value="NAD(P)-binding Rossmann-like Domain"/>
    <property type="match status" value="1"/>
</dbReference>
<evidence type="ECO:0000313" key="1">
    <source>
        <dbReference type="EMBL" id="TFB01342.1"/>
    </source>
</evidence>
<comment type="caution">
    <text evidence="1">The sequence shown here is derived from an EMBL/GenBank/DDBJ whole genome shotgun (WGS) entry which is preliminary data.</text>
</comment>
<organism evidence="1 2">
    <name type="scientific">Trichoderma ghanense</name>
    <dbReference type="NCBI Taxonomy" id="65468"/>
    <lineage>
        <taxon>Eukaryota</taxon>
        <taxon>Fungi</taxon>
        <taxon>Dikarya</taxon>
        <taxon>Ascomycota</taxon>
        <taxon>Pezizomycotina</taxon>
        <taxon>Sordariomycetes</taxon>
        <taxon>Hypocreomycetidae</taxon>
        <taxon>Hypocreales</taxon>
        <taxon>Hypocreaceae</taxon>
        <taxon>Trichoderma</taxon>
    </lineage>
</organism>
<dbReference type="EMBL" id="PPTA01000009">
    <property type="protein sequence ID" value="TFB01342.1"/>
    <property type="molecule type" value="Genomic_DNA"/>
</dbReference>
<evidence type="ECO:0000313" key="2">
    <source>
        <dbReference type="Proteomes" id="UP001642720"/>
    </source>
</evidence>
<dbReference type="Proteomes" id="UP001642720">
    <property type="component" value="Unassembled WGS sequence"/>
</dbReference>
<protein>
    <submittedName>
        <fullName evidence="1">Uncharacterized protein</fullName>
    </submittedName>
</protein>
<accession>A0ABY2GZD7</accession>
<dbReference type="SUPFAM" id="SSF51735">
    <property type="entry name" value="NAD(P)-binding Rossmann-fold domains"/>
    <property type="match status" value="1"/>
</dbReference>